<organism evidence="14 15">
    <name type="scientific">Elsinoe australis</name>
    <dbReference type="NCBI Taxonomy" id="40998"/>
    <lineage>
        <taxon>Eukaryota</taxon>
        <taxon>Fungi</taxon>
        <taxon>Dikarya</taxon>
        <taxon>Ascomycota</taxon>
        <taxon>Pezizomycotina</taxon>
        <taxon>Dothideomycetes</taxon>
        <taxon>Dothideomycetidae</taxon>
        <taxon>Myriangiales</taxon>
        <taxon>Elsinoaceae</taxon>
        <taxon>Elsinoe</taxon>
    </lineage>
</organism>
<dbReference type="STRING" id="40998.A0A2P8A055"/>
<dbReference type="InterPro" id="IPR027417">
    <property type="entry name" value="P-loop_NTPase"/>
</dbReference>
<accession>A0A2P8A055</accession>
<dbReference type="InterPro" id="IPR036640">
    <property type="entry name" value="ABC1_TM_sf"/>
</dbReference>
<evidence type="ECO:0000256" key="10">
    <source>
        <dbReference type="ARBA" id="ARBA00023180"/>
    </source>
</evidence>
<gene>
    <name evidence="14" type="ORF">B9Z65_7655</name>
</gene>
<dbReference type="Pfam" id="PF00005">
    <property type="entry name" value="ABC_tran"/>
    <property type="match status" value="2"/>
</dbReference>
<evidence type="ECO:0000256" key="4">
    <source>
        <dbReference type="ARBA" id="ARBA00022475"/>
    </source>
</evidence>
<evidence type="ECO:0000256" key="5">
    <source>
        <dbReference type="ARBA" id="ARBA00022692"/>
    </source>
</evidence>
<evidence type="ECO:0000256" key="8">
    <source>
        <dbReference type="ARBA" id="ARBA00022989"/>
    </source>
</evidence>
<feature type="domain" description="ABC transmembrane type-1" evidence="13">
    <location>
        <begin position="448"/>
        <end position="711"/>
    </location>
</feature>
<feature type="domain" description="ABC transporter" evidence="12">
    <location>
        <begin position="748"/>
        <end position="978"/>
    </location>
</feature>
<feature type="domain" description="ABC transporter" evidence="12">
    <location>
        <begin position="149"/>
        <end position="374"/>
    </location>
</feature>
<dbReference type="InterPro" id="IPR044726">
    <property type="entry name" value="ABCC_6TM_D2"/>
</dbReference>
<dbReference type="InterPro" id="IPR017871">
    <property type="entry name" value="ABC_transporter-like_CS"/>
</dbReference>
<name>A0A2P8A055_9PEZI</name>
<dbReference type="PANTHER" id="PTHR24223">
    <property type="entry name" value="ATP-BINDING CASSETTE SUB-FAMILY C"/>
    <property type="match status" value="1"/>
</dbReference>
<keyword evidence="6" id="KW-0547">Nucleotide-binding</keyword>
<dbReference type="SUPFAM" id="SSF52540">
    <property type="entry name" value="P-loop containing nucleoside triphosphate hydrolases"/>
    <property type="match status" value="2"/>
</dbReference>
<dbReference type="InterPro" id="IPR011527">
    <property type="entry name" value="ABC1_TM_dom"/>
</dbReference>
<dbReference type="PANTHER" id="PTHR24223:SF269">
    <property type="entry name" value="ABC MULTIDRUG TRANSPORTER (EUROFUNG)-RELATED"/>
    <property type="match status" value="1"/>
</dbReference>
<dbReference type="Gene3D" id="3.40.50.300">
    <property type="entry name" value="P-loop containing nucleotide triphosphate hydrolases"/>
    <property type="match status" value="2"/>
</dbReference>
<protein>
    <submittedName>
        <fullName evidence="14">ATP-dependent bile acid permease</fullName>
    </submittedName>
</protein>
<dbReference type="PROSITE" id="PS50893">
    <property type="entry name" value="ABC_TRANSPORTER_2"/>
    <property type="match status" value="2"/>
</dbReference>
<evidence type="ECO:0000256" key="3">
    <source>
        <dbReference type="ARBA" id="ARBA00022448"/>
    </source>
</evidence>
<dbReference type="GO" id="GO:0005886">
    <property type="term" value="C:plasma membrane"/>
    <property type="evidence" value="ECO:0007669"/>
    <property type="project" value="UniProtKB-SubCell"/>
</dbReference>
<evidence type="ECO:0000259" key="12">
    <source>
        <dbReference type="PROSITE" id="PS50893"/>
    </source>
</evidence>
<keyword evidence="15" id="KW-1185">Reference proteome</keyword>
<dbReference type="GO" id="GO:0016887">
    <property type="term" value="F:ATP hydrolysis activity"/>
    <property type="evidence" value="ECO:0007669"/>
    <property type="project" value="InterPro"/>
</dbReference>
<keyword evidence="5 11" id="KW-0812">Transmembrane</keyword>
<dbReference type="OrthoDB" id="6500128at2759"/>
<evidence type="ECO:0000256" key="7">
    <source>
        <dbReference type="ARBA" id="ARBA00022840"/>
    </source>
</evidence>
<feature type="transmembrane region" description="Helical" evidence="11">
    <location>
        <begin position="424"/>
        <end position="442"/>
    </location>
</feature>
<keyword evidence="9 11" id="KW-0472">Membrane</keyword>
<keyword evidence="7" id="KW-0067">ATP-binding</keyword>
<feature type="transmembrane region" description="Helical" evidence="11">
    <location>
        <begin position="653"/>
        <end position="674"/>
    </location>
</feature>
<evidence type="ECO:0000256" key="1">
    <source>
        <dbReference type="ARBA" id="ARBA00004651"/>
    </source>
</evidence>
<comment type="subcellular location">
    <subcellularLocation>
        <location evidence="1">Cell membrane</location>
        <topology evidence="1">Multi-pass membrane protein</topology>
    </subcellularLocation>
</comment>
<evidence type="ECO:0000256" key="9">
    <source>
        <dbReference type="ARBA" id="ARBA00023136"/>
    </source>
</evidence>
<sequence length="981" mass="106827">MLGLTEVLRKHIQDVRVHELAESASYRRFVTVRNTFGWMTDDLAPVTTLTILALVSGSRAINPSVAFTTLSLVALLIAPIHESILAIPEALNAVASFDRIEGFLLREDCTSDCDTQIPSSETESRSNTTEVELSRIPAAESSATPLVILEAATVRVGQTGRVILDNISLELFPASFTFIIGPVGCGKSTLLRAIIGDVRLTDGRRSLSAAFKDFGFCAQDTWLPNDTVKNIVLGPASFEEVWYVSVIQACALTNDIACFPLGDDTVVGSNGYSLSGGQRQRLALARALYSRKKILVLDDITSGLDIDSSKRIVNGLETICRQQGLAVILATHAVHHLHYADHIVALGQNGRLIEQGSLAVLMNSHDGNVRNLGLTKEYGTAGKPDVHAVVREPLVAHEADGDAQAELARRTGDMSVYKHYTASIGWKLGSIIILTAISFAFGRKFPELWVRWWSEDADSQSPRHAPALWVGIYFLVGLVSIASVFAHLWTFLVWTIPQSSAKLHEELLNSVMNAPYTFFLNSEAGVTLNRFANDMSLIDLDLAGGVVQTLLGSGVCIGAAVLIAAGAEYAGLTIPPVIAILYMIQRFYLRTSRQLRFMDLEAQAPLLSHFHETLAGVTTIRAFHWQRHWHQRCLHLVDRSQRPYYLLLCIQRWLNLVLDLVTAGVATVVVTLAITMRHTASSGSVGVSLLNILSFNTQMSNLIVAWTALETSLGAVARCKNFGLTTSSEHLAEETIEPPANWPPNGQLRLAAITAAYSAGIPVLQDITLSIPAGTKVGICGRSGSGKSSLLLMLFRMLDPSCGTIEVDDVDLATLPRAVTRSRFTALPQDALCLPGSVRMNLDPMQAHDVHEMSSALLKVGLLDLVVARGGLDSKMDDLGLSQGEMQLFALARALLRPSKLLVFDEMTSAVDGNTEENMMEVIQKEFEDSTVIVVAHRLNTIVGFDMLVVLDNGRLVECGSPQELLAKERGFFKGMWESRA</sequence>
<dbReference type="PROSITE" id="PS50929">
    <property type="entry name" value="ABC_TM1F"/>
    <property type="match status" value="1"/>
</dbReference>
<dbReference type="FunFam" id="3.40.50.300:FF:002145">
    <property type="entry name" value="ABC transporter (MsbA subfamily)"/>
    <property type="match status" value="1"/>
</dbReference>
<dbReference type="CDD" id="cd18580">
    <property type="entry name" value="ABC_6TM_ABCC_D2"/>
    <property type="match status" value="1"/>
</dbReference>
<feature type="transmembrane region" description="Helical" evidence="11">
    <location>
        <begin position="569"/>
        <end position="589"/>
    </location>
</feature>
<dbReference type="GO" id="GO:0005524">
    <property type="term" value="F:ATP binding"/>
    <property type="evidence" value="ECO:0007669"/>
    <property type="project" value="UniProtKB-KW"/>
</dbReference>
<evidence type="ECO:0000259" key="13">
    <source>
        <dbReference type="PROSITE" id="PS50929"/>
    </source>
</evidence>
<dbReference type="SMART" id="SM00382">
    <property type="entry name" value="AAA"/>
    <property type="match status" value="2"/>
</dbReference>
<dbReference type="GO" id="GO:0140359">
    <property type="term" value="F:ABC-type transporter activity"/>
    <property type="evidence" value="ECO:0007669"/>
    <property type="project" value="InterPro"/>
</dbReference>
<reference evidence="14 15" key="1">
    <citation type="submission" date="2017-05" db="EMBL/GenBank/DDBJ databases">
        <title>Draft genome sequence of Elsinoe australis.</title>
        <authorList>
            <person name="Cheng Q."/>
        </authorList>
    </citation>
    <scope>NUCLEOTIDE SEQUENCE [LARGE SCALE GENOMIC DNA]</scope>
    <source>
        <strain evidence="14 15">NL1</strain>
    </source>
</reference>
<evidence type="ECO:0000256" key="11">
    <source>
        <dbReference type="SAM" id="Phobius"/>
    </source>
</evidence>
<dbReference type="InterPro" id="IPR003439">
    <property type="entry name" value="ABC_transporter-like_ATP-bd"/>
</dbReference>
<evidence type="ECO:0000313" key="14">
    <source>
        <dbReference type="EMBL" id="PSK53849.1"/>
    </source>
</evidence>
<keyword evidence="10" id="KW-0325">Glycoprotein</keyword>
<keyword evidence="3" id="KW-0813">Transport</keyword>
<dbReference type="AlphaFoldDB" id="A0A2P8A055"/>
<dbReference type="InterPro" id="IPR003593">
    <property type="entry name" value="AAA+_ATPase"/>
</dbReference>
<dbReference type="PROSITE" id="PS00211">
    <property type="entry name" value="ABC_TRANSPORTER_1"/>
    <property type="match status" value="2"/>
</dbReference>
<dbReference type="InterPro" id="IPR050173">
    <property type="entry name" value="ABC_transporter_C-like"/>
</dbReference>
<dbReference type="Gene3D" id="1.20.1560.10">
    <property type="entry name" value="ABC transporter type 1, transmembrane domain"/>
    <property type="match status" value="2"/>
</dbReference>
<evidence type="ECO:0000256" key="2">
    <source>
        <dbReference type="ARBA" id="ARBA00009726"/>
    </source>
</evidence>
<dbReference type="EMBL" id="NHZQ01000087">
    <property type="protein sequence ID" value="PSK53849.1"/>
    <property type="molecule type" value="Genomic_DNA"/>
</dbReference>
<comment type="caution">
    <text evidence="14">The sequence shown here is derived from an EMBL/GenBank/DDBJ whole genome shotgun (WGS) entry which is preliminary data.</text>
</comment>
<dbReference type="Pfam" id="PF00664">
    <property type="entry name" value="ABC_membrane"/>
    <property type="match status" value="1"/>
</dbReference>
<evidence type="ECO:0000256" key="6">
    <source>
        <dbReference type="ARBA" id="ARBA00022741"/>
    </source>
</evidence>
<dbReference type="Proteomes" id="UP000243723">
    <property type="component" value="Unassembled WGS sequence"/>
</dbReference>
<keyword evidence="4" id="KW-1003">Cell membrane</keyword>
<comment type="similarity">
    <text evidence="2">Belongs to the ABC transporter superfamily. ABCC family. Conjugate transporter (TC 3.A.1.208) subfamily.</text>
</comment>
<evidence type="ECO:0000313" key="15">
    <source>
        <dbReference type="Proteomes" id="UP000243723"/>
    </source>
</evidence>
<dbReference type="FunFam" id="1.20.1560.10:FF:000066">
    <property type="entry name" value="ABC multidrug transporter (Eurofung)"/>
    <property type="match status" value="1"/>
</dbReference>
<keyword evidence="8 11" id="KW-1133">Transmembrane helix</keyword>
<proteinExistence type="inferred from homology"/>
<dbReference type="SUPFAM" id="SSF90123">
    <property type="entry name" value="ABC transporter transmembrane region"/>
    <property type="match status" value="1"/>
</dbReference>
<feature type="transmembrane region" description="Helical" evidence="11">
    <location>
        <begin position="468"/>
        <end position="494"/>
    </location>
</feature>